<proteinExistence type="inferred from homology"/>
<comment type="similarity">
    <text evidence="1">Belongs to the universal stress protein A family.</text>
</comment>
<dbReference type="Proteomes" id="UP000662914">
    <property type="component" value="Chromosome"/>
</dbReference>
<dbReference type="InterPro" id="IPR014729">
    <property type="entry name" value="Rossmann-like_a/b/a_fold"/>
</dbReference>
<feature type="domain" description="UspA" evidence="2">
    <location>
        <begin position="1"/>
        <end position="140"/>
    </location>
</feature>
<dbReference type="PANTHER" id="PTHR46268">
    <property type="entry name" value="STRESS RESPONSE PROTEIN NHAX"/>
    <property type="match status" value="1"/>
</dbReference>
<sequence length="144" mass="15876">MYRKVLLAYDGSQSGRTALLECADINNFLHAEIHLLAVAPLMAGLYLTEGFVPDTLQEDENRRFKEILEEGLKLLAEKGVRAEGHVVTGEPVDEICRMAGELGADLIVVGHRKHAFFMSRWWKGSVGATLIEDAPCSVLIALAR</sequence>
<organism evidence="3 4">
    <name type="scientific">Candidatus Desulfobacillus denitrificans</name>
    <dbReference type="NCBI Taxonomy" id="2608985"/>
    <lineage>
        <taxon>Bacteria</taxon>
        <taxon>Pseudomonadati</taxon>
        <taxon>Pseudomonadota</taxon>
        <taxon>Betaproteobacteria</taxon>
        <taxon>Candidatus Desulfobacillus</taxon>
    </lineage>
</organism>
<dbReference type="Pfam" id="PF00582">
    <property type="entry name" value="Usp"/>
    <property type="match status" value="1"/>
</dbReference>
<evidence type="ECO:0000256" key="1">
    <source>
        <dbReference type="ARBA" id="ARBA00008791"/>
    </source>
</evidence>
<dbReference type="CDD" id="cd00293">
    <property type="entry name" value="USP-like"/>
    <property type="match status" value="1"/>
</dbReference>
<accession>A0A809RXR3</accession>
<name>A0A809RXR3_9PROT</name>
<gene>
    <name evidence="3" type="ORF">DSYM_16850</name>
</gene>
<protein>
    <submittedName>
        <fullName evidence="3">Universal stress protein A</fullName>
    </submittedName>
</protein>
<dbReference type="InterPro" id="IPR006015">
    <property type="entry name" value="Universal_stress_UspA"/>
</dbReference>
<dbReference type="SUPFAM" id="SSF52402">
    <property type="entry name" value="Adenine nucleotide alpha hydrolases-like"/>
    <property type="match status" value="1"/>
</dbReference>
<evidence type="ECO:0000313" key="3">
    <source>
        <dbReference type="EMBL" id="BBO20986.1"/>
    </source>
</evidence>
<dbReference type="KEGG" id="ddz:DSYM_16850"/>
<reference evidence="3" key="1">
    <citation type="journal article" name="DNA Res.">
        <title>The physiological potential of anammox bacteria as revealed by their core genome structure.</title>
        <authorList>
            <person name="Okubo T."/>
            <person name="Toyoda A."/>
            <person name="Fukuhara K."/>
            <person name="Uchiyama I."/>
            <person name="Harigaya Y."/>
            <person name="Kuroiwa M."/>
            <person name="Suzuki T."/>
            <person name="Murakami Y."/>
            <person name="Suwa Y."/>
            <person name="Takami H."/>
        </authorList>
    </citation>
    <scope>NUCLEOTIDE SEQUENCE</scope>
    <source>
        <strain evidence="3">317325-3</strain>
    </source>
</reference>
<dbReference type="AlphaFoldDB" id="A0A809RXR3"/>
<dbReference type="Gene3D" id="3.40.50.620">
    <property type="entry name" value="HUPs"/>
    <property type="match status" value="1"/>
</dbReference>
<evidence type="ECO:0000313" key="4">
    <source>
        <dbReference type="Proteomes" id="UP000662914"/>
    </source>
</evidence>
<dbReference type="InterPro" id="IPR006016">
    <property type="entry name" value="UspA"/>
</dbReference>
<dbReference type="EMBL" id="AP021857">
    <property type="protein sequence ID" value="BBO20986.1"/>
    <property type="molecule type" value="Genomic_DNA"/>
</dbReference>
<evidence type="ECO:0000259" key="2">
    <source>
        <dbReference type="Pfam" id="PF00582"/>
    </source>
</evidence>
<dbReference type="PRINTS" id="PR01438">
    <property type="entry name" value="UNVRSLSTRESS"/>
</dbReference>
<dbReference type="PANTHER" id="PTHR46268:SF6">
    <property type="entry name" value="UNIVERSAL STRESS PROTEIN UP12"/>
    <property type="match status" value="1"/>
</dbReference>